<dbReference type="SUPFAM" id="SSF53098">
    <property type="entry name" value="Ribonuclease H-like"/>
    <property type="match status" value="1"/>
</dbReference>
<dbReference type="PANTHER" id="PTHR46148:SF60">
    <property type="entry name" value="CHROMO DOMAIN-CONTAINING PROTEIN"/>
    <property type="match status" value="1"/>
</dbReference>
<dbReference type="InterPro" id="IPR012337">
    <property type="entry name" value="RNaseH-like_sf"/>
</dbReference>
<proteinExistence type="predicted"/>
<evidence type="ECO:0000313" key="3">
    <source>
        <dbReference type="Proteomes" id="UP001454036"/>
    </source>
</evidence>
<feature type="domain" description="Tf2-1-like SH3-like" evidence="1">
    <location>
        <begin position="161"/>
        <end position="226"/>
    </location>
</feature>
<gene>
    <name evidence="2" type="ORF">LIER_43301</name>
</gene>
<dbReference type="GO" id="GO:0003676">
    <property type="term" value="F:nucleic acid binding"/>
    <property type="evidence" value="ECO:0007669"/>
    <property type="project" value="InterPro"/>
</dbReference>
<organism evidence="2 3">
    <name type="scientific">Lithospermum erythrorhizon</name>
    <name type="common">Purple gromwell</name>
    <name type="synonym">Lithospermum officinale var. erythrorhizon</name>
    <dbReference type="NCBI Taxonomy" id="34254"/>
    <lineage>
        <taxon>Eukaryota</taxon>
        <taxon>Viridiplantae</taxon>
        <taxon>Streptophyta</taxon>
        <taxon>Embryophyta</taxon>
        <taxon>Tracheophyta</taxon>
        <taxon>Spermatophyta</taxon>
        <taxon>Magnoliopsida</taxon>
        <taxon>eudicotyledons</taxon>
        <taxon>Gunneridae</taxon>
        <taxon>Pentapetalae</taxon>
        <taxon>asterids</taxon>
        <taxon>lamiids</taxon>
        <taxon>Boraginales</taxon>
        <taxon>Boraginaceae</taxon>
        <taxon>Boraginoideae</taxon>
        <taxon>Lithospermeae</taxon>
        <taxon>Lithospermum</taxon>
    </lineage>
</organism>
<dbReference type="PANTHER" id="PTHR46148">
    <property type="entry name" value="CHROMO DOMAIN-CONTAINING PROTEIN"/>
    <property type="match status" value="1"/>
</dbReference>
<dbReference type="Proteomes" id="UP001454036">
    <property type="component" value="Unassembled WGS sequence"/>
</dbReference>
<dbReference type="Gene3D" id="3.30.420.10">
    <property type="entry name" value="Ribonuclease H-like superfamily/Ribonuclease H"/>
    <property type="match status" value="2"/>
</dbReference>
<protein>
    <recommendedName>
        <fullName evidence="1">Tf2-1-like SH3-like domain-containing protein</fullName>
    </recommendedName>
</protein>
<name>A0AAV3PWA3_LITER</name>
<accession>A0AAV3PWA3</accession>
<reference evidence="2 3" key="1">
    <citation type="submission" date="2024-01" db="EMBL/GenBank/DDBJ databases">
        <title>The complete chloroplast genome sequence of Lithospermum erythrorhizon: insights into the phylogenetic relationship among Boraginaceae species and the maternal lineages of purple gromwells.</title>
        <authorList>
            <person name="Okada T."/>
            <person name="Watanabe K."/>
        </authorList>
    </citation>
    <scope>NUCLEOTIDE SEQUENCE [LARGE SCALE GENOMIC DNA]</scope>
</reference>
<dbReference type="AlphaFoldDB" id="A0AAV3PWA3"/>
<dbReference type="InterPro" id="IPR056924">
    <property type="entry name" value="SH3_Tf2-1"/>
</dbReference>
<dbReference type="InterPro" id="IPR036397">
    <property type="entry name" value="RNaseH_sf"/>
</dbReference>
<evidence type="ECO:0000313" key="2">
    <source>
        <dbReference type="EMBL" id="GAA0154971.1"/>
    </source>
</evidence>
<evidence type="ECO:0000259" key="1">
    <source>
        <dbReference type="Pfam" id="PF24626"/>
    </source>
</evidence>
<dbReference type="Pfam" id="PF24626">
    <property type="entry name" value="SH3_Tf2-1"/>
    <property type="match status" value="1"/>
</dbReference>
<dbReference type="EMBL" id="BAABME010034080">
    <property type="protein sequence ID" value="GAA0154971.1"/>
    <property type="molecule type" value="Genomic_DNA"/>
</dbReference>
<sequence length="292" mass="34617">MDFVVGLPRTPRGNDSIWLIIDRLTKSAHFLPYKIRMKEIVKLHGVPASIVSDRDPRFVSHFWKSLHKAGNWEDHLHLVVFAYNNNYHSSIQMAPCKALYGRKCRSHVYCDEVGEKSVMAPDDLKDIEERIPMIREWIQTAQSRQKSYADLRRTDLEFKVGDYVFLKVSPMKFLKWFGMEGKLRPRYVGPFEILEKVGNLACRVTLLPRLSRVHDVLHVSMLRKYVYDPDHVRDYTPLNLREELTYGEIPIKIIDQKEKVLLHRSIRYVKVQWRNHTKREATRELEEDMKEK</sequence>
<keyword evidence="3" id="KW-1185">Reference proteome</keyword>
<comment type="caution">
    <text evidence="2">The sequence shown here is derived from an EMBL/GenBank/DDBJ whole genome shotgun (WGS) entry which is preliminary data.</text>
</comment>